<keyword evidence="3" id="KW-0804">Transcription</keyword>
<keyword evidence="1" id="KW-0805">Transcription regulation</keyword>
<dbReference type="Proteomes" id="UP001447857">
    <property type="component" value="Chromosome"/>
</dbReference>
<dbReference type="EMBL" id="CP147988">
    <property type="protein sequence ID" value="WXK48465.1"/>
    <property type="molecule type" value="Genomic_DNA"/>
</dbReference>
<name>A0ABZ2Q245_9FLAO</name>
<dbReference type="Pfam" id="PF00072">
    <property type="entry name" value="Response_reg"/>
    <property type="match status" value="1"/>
</dbReference>
<dbReference type="InterPro" id="IPR011006">
    <property type="entry name" value="CheY-like_superfamily"/>
</dbReference>
<dbReference type="RefSeq" id="WP_338839281.1">
    <property type="nucleotide sequence ID" value="NZ_CP147988.1"/>
</dbReference>
<dbReference type="InterPro" id="IPR039420">
    <property type="entry name" value="WalR-like"/>
</dbReference>
<dbReference type="SUPFAM" id="SSF52172">
    <property type="entry name" value="CheY-like"/>
    <property type="match status" value="1"/>
</dbReference>
<gene>
    <name evidence="6" type="ORF">V6624_15655</name>
</gene>
<dbReference type="Gene3D" id="3.40.50.2300">
    <property type="match status" value="1"/>
</dbReference>
<evidence type="ECO:0000256" key="1">
    <source>
        <dbReference type="ARBA" id="ARBA00023015"/>
    </source>
</evidence>
<keyword evidence="7" id="KW-1185">Reference proteome</keyword>
<evidence type="ECO:0000256" key="3">
    <source>
        <dbReference type="ARBA" id="ARBA00023163"/>
    </source>
</evidence>
<dbReference type="PANTHER" id="PTHR43214:SF41">
    <property type="entry name" value="NITRATE_NITRITE RESPONSE REGULATOR PROTEIN NARP"/>
    <property type="match status" value="1"/>
</dbReference>
<feature type="domain" description="Response regulatory" evidence="5">
    <location>
        <begin position="9"/>
        <end position="126"/>
    </location>
</feature>
<reference evidence="6 7" key="1">
    <citation type="submission" date="2024-02" db="EMBL/GenBank/DDBJ databases">
        <title>complete genome of Flavobacterium ginsenosidimutans Str. YTB16.</title>
        <authorList>
            <person name="Wang Q."/>
        </authorList>
    </citation>
    <scope>NUCLEOTIDE SEQUENCE [LARGE SCALE GENOMIC DNA]</scope>
    <source>
        <strain evidence="6 7">YTB16</strain>
    </source>
</reference>
<feature type="modified residue" description="4-aspartylphosphate" evidence="4">
    <location>
        <position position="61"/>
    </location>
</feature>
<evidence type="ECO:0000313" key="6">
    <source>
        <dbReference type="EMBL" id="WXK48465.1"/>
    </source>
</evidence>
<evidence type="ECO:0000256" key="2">
    <source>
        <dbReference type="ARBA" id="ARBA00023125"/>
    </source>
</evidence>
<dbReference type="PROSITE" id="PS50110">
    <property type="entry name" value="RESPONSE_REGULATORY"/>
    <property type="match status" value="1"/>
</dbReference>
<accession>A0ABZ2Q245</accession>
<protein>
    <submittedName>
        <fullName evidence="6">Response regulator transcription factor</fullName>
    </submittedName>
</protein>
<evidence type="ECO:0000256" key="4">
    <source>
        <dbReference type="PROSITE-ProRule" id="PRU00169"/>
    </source>
</evidence>
<evidence type="ECO:0000313" key="7">
    <source>
        <dbReference type="Proteomes" id="UP001447857"/>
    </source>
</evidence>
<proteinExistence type="predicted"/>
<dbReference type="InterPro" id="IPR058245">
    <property type="entry name" value="NreC/VraR/RcsB-like_REC"/>
</dbReference>
<dbReference type="InterPro" id="IPR001789">
    <property type="entry name" value="Sig_transdc_resp-reg_receiver"/>
</dbReference>
<sequence length="232" mass="26507">MSEEKNVIRLAMVDDHDLLRNGVCQFLESYGFETIFDAENGQVALQRLETASVLPQICIVDVNMPVMDGFETVRHIRERYPGIKILAFSVNDDRKDVLKMLENGTDGYILKGADPDELKNAINIIYNGGKYFSAGILTIVEDYFQEQGAAKNPEILKKKLVDSAFTFSIRLSNLLDLLEVHTIEDMVAIPLKNFEKFRGFKKMCKMELVAFIEFEGIEELFDDFDKWKQSSV</sequence>
<organism evidence="6 7">
    <name type="scientific">Flavobacterium ginsenosidimutans</name>
    <dbReference type="NCBI Taxonomy" id="687844"/>
    <lineage>
        <taxon>Bacteria</taxon>
        <taxon>Pseudomonadati</taxon>
        <taxon>Bacteroidota</taxon>
        <taxon>Flavobacteriia</taxon>
        <taxon>Flavobacteriales</taxon>
        <taxon>Flavobacteriaceae</taxon>
        <taxon>Flavobacterium</taxon>
    </lineage>
</organism>
<dbReference type="SMART" id="SM00448">
    <property type="entry name" value="REC"/>
    <property type="match status" value="1"/>
</dbReference>
<dbReference type="PANTHER" id="PTHR43214">
    <property type="entry name" value="TWO-COMPONENT RESPONSE REGULATOR"/>
    <property type="match status" value="1"/>
</dbReference>
<evidence type="ECO:0000259" key="5">
    <source>
        <dbReference type="PROSITE" id="PS50110"/>
    </source>
</evidence>
<keyword evidence="2" id="KW-0238">DNA-binding</keyword>
<dbReference type="CDD" id="cd17535">
    <property type="entry name" value="REC_NarL-like"/>
    <property type="match status" value="1"/>
</dbReference>
<keyword evidence="4" id="KW-0597">Phosphoprotein</keyword>